<reference evidence="1" key="1">
    <citation type="submission" date="2011-04" db="EMBL/GenBank/DDBJ databases">
        <title>Taxonomic and functional metagenomic profiling of the microbial community in the anoxic sediment of a brackish shallow lake (Laguna de Carrizo Central Spain).</title>
        <authorList>
            <consortium name="CONSOLIDER consortium CSD2007-00005"/>
            <person name="Guazzaroni M.-E."/>
            <person name="Richter M."/>
            <person name="Garcia-Salamanca A."/>
            <person name="Yarza P."/>
            <person name="Ferrer M."/>
        </authorList>
    </citation>
    <scope>NUCLEOTIDE SEQUENCE</scope>
</reference>
<dbReference type="AlphaFoldDB" id="F8UI17"/>
<feature type="non-terminal residue" evidence="1">
    <location>
        <position position="221"/>
    </location>
</feature>
<feature type="non-terminal residue" evidence="1">
    <location>
        <position position="1"/>
    </location>
</feature>
<protein>
    <submittedName>
        <fullName evidence="1">Uncharacterized protein</fullName>
    </submittedName>
</protein>
<evidence type="ECO:0000313" key="1">
    <source>
        <dbReference type="EMBL" id="AEI30674.1"/>
    </source>
</evidence>
<organism evidence="1">
    <name type="scientific">uncultured microorganism</name>
    <dbReference type="NCBI Taxonomy" id="358574"/>
    <lineage>
        <taxon>unclassified sequences</taxon>
        <taxon>environmental samples</taxon>
    </lineage>
</organism>
<dbReference type="EMBL" id="JF805290">
    <property type="protein sequence ID" value="AEI30674.1"/>
    <property type="molecule type" value="Genomic_DNA"/>
</dbReference>
<proteinExistence type="predicted"/>
<accession>F8UI17</accession>
<gene>
    <name evidence="1" type="ORF">LDC_03589</name>
</gene>
<sequence>WVNEDEDEDGFVSRTYCTTPPWAVRYLTSCPPEGIQEIGVVTQTPFFDRDGRLVQRTGVTGSDDNDVRTVLVVPRELERMPEIPERPSKVEIDAAKELITGELLVDFPLKQSGRAHAIALLLLPFVRQLIDGPTPLHLVHAATPGSGKSLLVTVLSMIATGEHGSLLSLPDDEAEVRKVITTQLLAGAQTIIFDNLNERRTIRSPALSKALTASRYGDRLL</sequence>
<name>F8UI17_9ZZZZ</name>